<sequence>MVMEGRLKFSDGQLARTSVFKTLAPVNSETIDPEALRKSVFDRLTTSTGEVAEMALHLKSRSFKRNARCSLKRRQVREDKRTEAPPLIKAIVEPAGLMHNKFAPLKFIKKNSPTAVLRPNTEMGHLRPVNEAGRLRSASEASPKHKETTIFQHIYEALKEVKRHRMSENIYAIRGQKQPLQVNKKITKQWRVKNTVKPVNDQEKQIKNSKILTVHAVRVVNHTEGGNEDDNLTLREIATKAALLRKRKETPETRRVTLNSSIAPSIIATALSLPESSRKMHSFIVLTSSFNSASFARAAARVLSKSSTLWRC</sequence>
<dbReference type="AlphaFoldDB" id="A0A6V7NSD4"/>
<protein>
    <submittedName>
        <fullName evidence="1">Uncharacterized protein</fullName>
    </submittedName>
</protein>
<dbReference type="EMBL" id="LR862141">
    <property type="protein sequence ID" value="CAD1821503.1"/>
    <property type="molecule type" value="Genomic_DNA"/>
</dbReference>
<accession>A0A6V7NSD4</accession>
<proteinExistence type="predicted"/>
<gene>
    <name evidence="1" type="ORF">CB5_LOCUS4714</name>
</gene>
<reference evidence="1" key="1">
    <citation type="submission" date="2020-07" db="EMBL/GenBank/DDBJ databases">
        <authorList>
            <person name="Lin J."/>
        </authorList>
    </citation>
    <scope>NUCLEOTIDE SEQUENCE</scope>
</reference>
<evidence type="ECO:0000313" key="1">
    <source>
        <dbReference type="EMBL" id="CAD1821503.1"/>
    </source>
</evidence>
<organism evidence="1">
    <name type="scientific">Ananas comosus var. bracteatus</name>
    <name type="common">red pineapple</name>
    <dbReference type="NCBI Taxonomy" id="296719"/>
    <lineage>
        <taxon>Eukaryota</taxon>
        <taxon>Viridiplantae</taxon>
        <taxon>Streptophyta</taxon>
        <taxon>Embryophyta</taxon>
        <taxon>Tracheophyta</taxon>
        <taxon>Spermatophyta</taxon>
        <taxon>Magnoliopsida</taxon>
        <taxon>Liliopsida</taxon>
        <taxon>Poales</taxon>
        <taxon>Bromeliaceae</taxon>
        <taxon>Bromelioideae</taxon>
        <taxon>Ananas</taxon>
    </lineage>
</organism>
<name>A0A6V7NSD4_ANACO</name>